<feature type="compositionally biased region" description="Polar residues" evidence="1">
    <location>
        <begin position="107"/>
        <end position="117"/>
    </location>
</feature>
<evidence type="ECO:0000313" key="4">
    <source>
        <dbReference type="WBParaSite" id="HPBE_0001891801-mRNA-1"/>
    </source>
</evidence>
<reference evidence="2 3" key="1">
    <citation type="submission" date="2018-11" db="EMBL/GenBank/DDBJ databases">
        <authorList>
            <consortium name="Pathogen Informatics"/>
        </authorList>
    </citation>
    <scope>NUCLEOTIDE SEQUENCE [LARGE SCALE GENOMIC DNA]</scope>
</reference>
<keyword evidence="3" id="KW-1185">Reference proteome</keyword>
<accession>A0A183GA94</accession>
<feature type="compositionally biased region" description="Basic and acidic residues" evidence="1">
    <location>
        <begin position="91"/>
        <end position="101"/>
    </location>
</feature>
<evidence type="ECO:0000313" key="2">
    <source>
        <dbReference type="EMBL" id="VDP13358.1"/>
    </source>
</evidence>
<organism evidence="3 4">
    <name type="scientific">Heligmosomoides polygyrus</name>
    <name type="common">Parasitic roundworm</name>
    <dbReference type="NCBI Taxonomy" id="6339"/>
    <lineage>
        <taxon>Eukaryota</taxon>
        <taxon>Metazoa</taxon>
        <taxon>Ecdysozoa</taxon>
        <taxon>Nematoda</taxon>
        <taxon>Chromadorea</taxon>
        <taxon>Rhabditida</taxon>
        <taxon>Rhabditina</taxon>
        <taxon>Rhabditomorpha</taxon>
        <taxon>Strongyloidea</taxon>
        <taxon>Heligmosomidae</taxon>
        <taxon>Heligmosomoides</taxon>
    </lineage>
</organism>
<reference evidence="4" key="2">
    <citation type="submission" date="2019-09" db="UniProtKB">
        <authorList>
            <consortium name="WormBaseParasite"/>
        </authorList>
    </citation>
    <scope>IDENTIFICATION</scope>
</reference>
<accession>A0A3P8BVY3</accession>
<proteinExistence type="predicted"/>
<sequence length="124" mass="14400">MRNETKALLEEAALKDMRSAYFGLQDEVRRHHDEAADWMQRMEVEYTSIMSRITNCAVSYDDIIAMLMENAERQKEIMATLARYGEITRERKMTKSKDQVLRGRATRGSTETTNSLSDKVVRDC</sequence>
<dbReference type="Proteomes" id="UP000050761">
    <property type="component" value="Unassembled WGS sequence"/>
</dbReference>
<gene>
    <name evidence="2" type="ORF">HPBE_LOCUS18917</name>
</gene>
<name>A0A183GA94_HELPZ</name>
<dbReference type="WBParaSite" id="HPBE_0001891801-mRNA-1">
    <property type="protein sequence ID" value="HPBE_0001891801-mRNA-1"/>
    <property type="gene ID" value="HPBE_0001891801"/>
</dbReference>
<evidence type="ECO:0000256" key="1">
    <source>
        <dbReference type="SAM" id="MobiDB-lite"/>
    </source>
</evidence>
<protein>
    <submittedName>
        <fullName evidence="4">TACC_C domain-containing protein</fullName>
    </submittedName>
</protein>
<evidence type="ECO:0000313" key="3">
    <source>
        <dbReference type="Proteomes" id="UP000050761"/>
    </source>
</evidence>
<dbReference type="AlphaFoldDB" id="A0A183GA94"/>
<feature type="region of interest" description="Disordered" evidence="1">
    <location>
        <begin position="91"/>
        <end position="124"/>
    </location>
</feature>
<dbReference type="EMBL" id="UZAH01031002">
    <property type="protein sequence ID" value="VDP13358.1"/>
    <property type="molecule type" value="Genomic_DNA"/>
</dbReference>